<protein>
    <submittedName>
        <fullName evidence="4">Uncharacterized protein</fullName>
    </submittedName>
</protein>
<keyword evidence="2" id="KW-0456">Lyase</keyword>
<accession>A0ABD1UKP6</accession>
<dbReference type="GO" id="GO:0016853">
    <property type="term" value="F:isomerase activity"/>
    <property type="evidence" value="ECO:0007669"/>
    <property type="project" value="UniProtKB-KW"/>
</dbReference>
<sequence>MIFFPVVNEACRVLDEGIVVKVADLDISAVMGMGFSLYKGGILFWANSLGSKYICSRLESGRICMEDSLSAVLIWRRIEYGADEDGIYDVGIGVSVPVLRFLPCFAATILFSFFHCLSDSGLAKRVCSILQVVDPIRANYWKWRKSEVTVEGPNGKELAG</sequence>
<keyword evidence="5" id="KW-1185">Reference proteome</keyword>
<keyword evidence="1" id="KW-0413">Isomerase</keyword>
<dbReference type="EMBL" id="JBFOLK010000003">
    <property type="protein sequence ID" value="KAL2525627.1"/>
    <property type="molecule type" value="Genomic_DNA"/>
</dbReference>
<dbReference type="PANTHER" id="PTHR23309:SF9">
    <property type="entry name" value="PEROXISOMAL FATTY ACID BETA-OXIDATION MULTIFUNCTIONAL PROTEIN MFP2"/>
    <property type="match status" value="1"/>
</dbReference>
<keyword evidence="3" id="KW-0511">Multifunctional enzyme</keyword>
<dbReference type="SUPFAM" id="SSF48179">
    <property type="entry name" value="6-phosphogluconate dehydrogenase C-terminal domain-like"/>
    <property type="match status" value="1"/>
</dbReference>
<dbReference type="AlphaFoldDB" id="A0ABD1UKP6"/>
<proteinExistence type="predicted"/>
<name>A0ABD1UKP6_9LAMI</name>
<evidence type="ECO:0000256" key="1">
    <source>
        <dbReference type="ARBA" id="ARBA00023235"/>
    </source>
</evidence>
<reference evidence="5" key="1">
    <citation type="submission" date="2024-07" db="EMBL/GenBank/DDBJ databases">
        <title>Two chromosome-level genome assemblies of Korean endemic species Abeliophyllum distichum and Forsythia ovata (Oleaceae).</title>
        <authorList>
            <person name="Jang H."/>
        </authorList>
    </citation>
    <scope>NUCLEOTIDE SEQUENCE [LARGE SCALE GENOMIC DNA]</scope>
</reference>
<dbReference type="Proteomes" id="UP001604336">
    <property type="component" value="Unassembled WGS sequence"/>
</dbReference>
<evidence type="ECO:0000256" key="3">
    <source>
        <dbReference type="ARBA" id="ARBA00023268"/>
    </source>
</evidence>
<dbReference type="PANTHER" id="PTHR23309">
    <property type="entry name" value="3-HYDROXYACYL-COA DEHYROGENASE"/>
    <property type="match status" value="1"/>
</dbReference>
<evidence type="ECO:0000313" key="4">
    <source>
        <dbReference type="EMBL" id="KAL2525627.1"/>
    </source>
</evidence>
<organism evidence="4 5">
    <name type="scientific">Abeliophyllum distichum</name>
    <dbReference type="NCBI Taxonomy" id="126358"/>
    <lineage>
        <taxon>Eukaryota</taxon>
        <taxon>Viridiplantae</taxon>
        <taxon>Streptophyta</taxon>
        <taxon>Embryophyta</taxon>
        <taxon>Tracheophyta</taxon>
        <taxon>Spermatophyta</taxon>
        <taxon>Magnoliopsida</taxon>
        <taxon>eudicotyledons</taxon>
        <taxon>Gunneridae</taxon>
        <taxon>Pentapetalae</taxon>
        <taxon>asterids</taxon>
        <taxon>lamiids</taxon>
        <taxon>Lamiales</taxon>
        <taxon>Oleaceae</taxon>
        <taxon>Forsythieae</taxon>
        <taxon>Abeliophyllum</taxon>
    </lineage>
</organism>
<comment type="caution">
    <text evidence="4">The sequence shown here is derived from an EMBL/GenBank/DDBJ whole genome shotgun (WGS) entry which is preliminary data.</text>
</comment>
<dbReference type="InterPro" id="IPR008927">
    <property type="entry name" value="6-PGluconate_DH-like_C_sf"/>
</dbReference>
<evidence type="ECO:0000313" key="5">
    <source>
        <dbReference type="Proteomes" id="UP001604336"/>
    </source>
</evidence>
<dbReference type="SUPFAM" id="SSF48439">
    <property type="entry name" value="Protein prenylyltransferase"/>
    <property type="match status" value="1"/>
</dbReference>
<evidence type="ECO:0000256" key="2">
    <source>
        <dbReference type="ARBA" id="ARBA00023239"/>
    </source>
</evidence>
<dbReference type="GO" id="GO:0016829">
    <property type="term" value="F:lyase activity"/>
    <property type="evidence" value="ECO:0007669"/>
    <property type="project" value="UniProtKB-KW"/>
</dbReference>
<dbReference type="Gene3D" id="1.10.1040.50">
    <property type="match status" value="1"/>
</dbReference>
<gene>
    <name evidence="4" type="ORF">Adt_10681</name>
</gene>